<name>A0AAN0JW13_AMPQE</name>
<feature type="domain" description="Death" evidence="1">
    <location>
        <begin position="328"/>
        <end position="405"/>
    </location>
</feature>
<dbReference type="InterPro" id="IPR011029">
    <property type="entry name" value="DEATH-like_dom_sf"/>
</dbReference>
<organism evidence="2 3">
    <name type="scientific">Amphimedon queenslandica</name>
    <name type="common">Sponge</name>
    <dbReference type="NCBI Taxonomy" id="400682"/>
    <lineage>
        <taxon>Eukaryota</taxon>
        <taxon>Metazoa</taxon>
        <taxon>Porifera</taxon>
        <taxon>Demospongiae</taxon>
        <taxon>Heteroscleromorpha</taxon>
        <taxon>Haplosclerida</taxon>
        <taxon>Niphatidae</taxon>
        <taxon>Amphimedon</taxon>
    </lineage>
</organism>
<dbReference type="PROSITE" id="PS50017">
    <property type="entry name" value="DEATH_DOMAIN"/>
    <property type="match status" value="1"/>
</dbReference>
<dbReference type="GeneID" id="109589641"/>
<protein>
    <recommendedName>
        <fullName evidence="1">Death domain-containing protein</fullName>
    </recommendedName>
</protein>
<dbReference type="AlphaFoldDB" id="A0AAN0JW13"/>
<dbReference type="KEGG" id="aqu:109589641"/>
<evidence type="ECO:0000259" key="1">
    <source>
        <dbReference type="PROSITE" id="PS50017"/>
    </source>
</evidence>
<evidence type="ECO:0000313" key="3">
    <source>
        <dbReference type="Proteomes" id="UP000007879"/>
    </source>
</evidence>
<sequence>MIADDTEVVERNILIKFGLFGEALLEKIAKKQKILNDDFRLSHMIDLLVHLHIIAEVRVNHLNIITEDVDFEKEKVHVVTDVKSNKEKIKYFFPCALPSYDKLNPALTEIQPLLIAWEIKYSGTTTLAIPQGLFPLTIVHLLERKKEEVDFSPDRDSHKFYRYHDAMSLRVYERYFIDIINRYTHLEIHFRGYKKSYSQIVAEVRELLRKVMEKSSKNLKVEEDTKFIFAFKCPEKGTYCIVREKDKSKGKASTWCTECVSQCNVLDLENDDSYRCWFSDQLSSPGNKFASLEGQDPPTKKCGVQHTELDTSNLIHILDILKKHGYSGVDYYYLGLRLGLLPRTLDVIEEESKGNVRNGLRECLKAWLEQKDNVKSVGGPTYDTLIQALRDEEENAVADGIEKDINTKK</sequence>
<dbReference type="InterPro" id="IPR000488">
    <property type="entry name" value="Death_dom"/>
</dbReference>
<dbReference type="RefSeq" id="XP_019861259.1">
    <property type="nucleotide sequence ID" value="XM_020005700.1"/>
</dbReference>
<accession>A0AAN0JW13</accession>
<reference evidence="2" key="2">
    <citation type="submission" date="2024-06" db="UniProtKB">
        <authorList>
            <consortium name="EnsemblMetazoa"/>
        </authorList>
    </citation>
    <scope>IDENTIFICATION</scope>
</reference>
<dbReference type="SUPFAM" id="SSF47986">
    <property type="entry name" value="DEATH domain"/>
    <property type="match status" value="1"/>
</dbReference>
<dbReference type="EnsemblMetazoa" id="XM_020005700.1">
    <property type="protein sequence ID" value="XP_019861259.1"/>
    <property type="gene ID" value="LOC109589641"/>
</dbReference>
<dbReference type="CDD" id="cd01670">
    <property type="entry name" value="Death"/>
    <property type="match status" value="1"/>
</dbReference>
<reference evidence="3" key="1">
    <citation type="journal article" date="2010" name="Nature">
        <title>The Amphimedon queenslandica genome and the evolution of animal complexity.</title>
        <authorList>
            <person name="Srivastava M."/>
            <person name="Simakov O."/>
            <person name="Chapman J."/>
            <person name="Fahey B."/>
            <person name="Gauthier M.E."/>
            <person name="Mitros T."/>
            <person name="Richards G.S."/>
            <person name="Conaco C."/>
            <person name="Dacre M."/>
            <person name="Hellsten U."/>
            <person name="Larroux C."/>
            <person name="Putnam N.H."/>
            <person name="Stanke M."/>
            <person name="Adamska M."/>
            <person name="Darling A."/>
            <person name="Degnan S.M."/>
            <person name="Oakley T.H."/>
            <person name="Plachetzki D.C."/>
            <person name="Zhai Y."/>
            <person name="Adamski M."/>
            <person name="Calcino A."/>
            <person name="Cummins S.F."/>
            <person name="Goodstein D.M."/>
            <person name="Harris C."/>
            <person name="Jackson D.J."/>
            <person name="Leys S.P."/>
            <person name="Shu S."/>
            <person name="Woodcroft B.J."/>
            <person name="Vervoort M."/>
            <person name="Kosik K.S."/>
            <person name="Manning G."/>
            <person name="Degnan B.M."/>
            <person name="Rokhsar D.S."/>
        </authorList>
    </citation>
    <scope>NUCLEOTIDE SEQUENCE [LARGE SCALE GENOMIC DNA]</scope>
</reference>
<proteinExistence type="predicted"/>
<keyword evidence="3" id="KW-1185">Reference proteome</keyword>
<dbReference type="Gene3D" id="1.10.533.10">
    <property type="entry name" value="Death Domain, Fas"/>
    <property type="match status" value="1"/>
</dbReference>
<dbReference type="Proteomes" id="UP000007879">
    <property type="component" value="Unassembled WGS sequence"/>
</dbReference>
<evidence type="ECO:0000313" key="2">
    <source>
        <dbReference type="EnsemblMetazoa" id="XP_019861259.1"/>
    </source>
</evidence>
<dbReference type="GO" id="GO:0007165">
    <property type="term" value="P:signal transduction"/>
    <property type="evidence" value="ECO:0007669"/>
    <property type="project" value="InterPro"/>
</dbReference>